<dbReference type="InterPro" id="IPR003356">
    <property type="entry name" value="DNA_methylase_A-5"/>
</dbReference>
<dbReference type="SUPFAM" id="SSF53335">
    <property type="entry name" value="S-adenosyl-L-methionine-dependent methyltransferases"/>
    <property type="match status" value="1"/>
</dbReference>
<proteinExistence type="inferred from homology"/>
<dbReference type="Gene3D" id="3.40.50.150">
    <property type="entry name" value="Vaccinia Virus protein VP39"/>
    <property type="match status" value="1"/>
</dbReference>
<dbReference type="EC" id="2.1.1.72" evidence="2"/>
<dbReference type="Proteomes" id="UP000830055">
    <property type="component" value="Chromosome"/>
</dbReference>
<evidence type="ECO:0000256" key="7">
    <source>
        <dbReference type="ARBA" id="ARBA00047942"/>
    </source>
</evidence>
<dbReference type="InterPro" id="IPR029063">
    <property type="entry name" value="SAM-dependent_MTases_sf"/>
</dbReference>
<gene>
    <name evidence="9" type="ORF">DPPLL_35600</name>
</gene>
<accession>A0ABM7WDU6</accession>
<dbReference type="EMBL" id="AP025516">
    <property type="protein sequence ID" value="BDD89195.1"/>
    <property type="molecule type" value="Genomic_DNA"/>
</dbReference>
<reference evidence="9 10" key="1">
    <citation type="submission" date="2022-01" db="EMBL/GenBank/DDBJ databases">
        <title>Desulfofustis limnae sp. nov., a novel mesophilic sulfate-reducing bacterium isolated from marsh soil.</title>
        <authorList>
            <person name="Watanabe M."/>
            <person name="Takahashi A."/>
            <person name="Kojima H."/>
            <person name="Fukui M."/>
        </authorList>
    </citation>
    <scope>NUCLEOTIDE SEQUENCE [LARGE SCALE GENOMIC DNA]</scope>
    <source>
        <strain evidence="9 10">PPLL</strain>
    </source>
</reference>
<evidence type="ECO:0000259" key="8">
    <source>
        <dbReference type="Pfam" id="PF02384"/>
    </source>
</evidence>
<feature type="domain" description="DNA methylase adenine-specific" evidence="8">
    <location>
        <begin position="108"/>
        <end position="252"/>
    </location>
</feature>
<keyword evidence="4" id="KW-0808">Transferase</keyword>
<dbReference type="PRINTS" id="PR00507">
    <property type="entry name" value="N12N6MTFRASE"/>
</dbReference>
<evidence type="ECO:0000256" key="6">
    <source>
        <dbReference type="ARBA" id="ARBA00022747"/>
    </source>
</evidence>
<keyword evidence="5" id="KW-0949">S-adenosyl-L-methionine</keyword>
<protein>
    <recommendedName>
        <fullName evidence="2">site-specific DNA-methyltransferase (adenine-specific)</fullName>
        <ecNumber evidence="2">2.1.1.72</ecNumber>
    </recommendedName>
</protein>
<evidence type="ECO:0000256" key="3">
    <source>
        <dbReference type="ARBA" id="ARBA00022603"/>
    </source>
</evidence>
<dbReference type="PANTHER" id="PTHR42933">
    <property type="entry name" value="SLR6095 PROTEIN"/>
    <property type="match status" value="1"/>
</dbReference>
<dbReference type="InterPro" id="IPR051537">
    <property type="entry name" value="DNA_Adenine_Mtase"/>
</dbReference>
<keyword evidence="3" id="KW-0489">Methyltransferase</keyword>
<dbReference type="PANTHER" id="PTHR42933:SF3">
    <property type="entry name" value="TYPE I RESTRICTION ENZYME MJAVIII METHYLASE SUBUNIT"/>
    <property type="match status" value="1"/>
</dbReference>
<dbReference type="PROSITE" id="PS00092">
    <property type="entry name" value="N6_MTASE"/>
    <property type="match status" value="1"/>
</dbReference>
<organism evidence="9 10">
    <name type="scientific">Desulfofustis limnaeus</name>
    <dbReference type="NCBI Taxonomy" id="2740163"/>
    <lineage>
        <taxon>Bacteria</taxon>
        <taxon>Pseudomonadati</taxon>
        <taxon>Thermodesulfobacteriota</taxon>
        <taxon>Desulfobulbia</taxon>
        <taxon>Desulfobulbales</taxon>
        <taxon>Desulfocapsaceae</taxon>
        <taxon>Desulfofustis</taxon>
    </lineage>
</organism>
<evidence type="ECO:0000256" key="1">
    <source>
        <dbReference type="ARBA" id="ARBA00006594"/>
    </source>
</evidence>
<keyword evidence="10" id="KW-1185">Reference proteome</keyword>
<evidence type="ECO:0000313" key="9">
    <source>
        <dbReference type="EMBL" id="BDD89195.1"/>
    </source>
</evidence>
<evidence type="ECO:0000313" key="10">
    <source>
        <dbReference type="Proteomes" id="UP000830055"/>
    </source>
</evidence>
<dbReference type="Pfam" id="PF02384">
    <property type="entry name" value="N6_Mtase"/>
    <property type="match status" value="1"/>
</dbReference>
<evidence type="ECO:0000256" key="4">
    <source>
        <dbReference type="ARBA" id="ARBA00022679"/>
    </source>
</evidence>
<name>A0ABM7WDU6_9BACT</name>
<evidence type="ECO:0000256" key="2">
    <source>
        <dbReference type="ARBA" id="ARBA00011900"/>
    </source>
</evidence>
<keyword evidence="6" id="KW-0680">Restriction system</keyword>
<comment type="similarity">
    <text evidence="1">Belongs to the N(4)/N(6)-methyltransferase family.</text>
</comment>
<evidence type="ECO:0000256" key="5">
    <source>
        <dbReference type="ARBA" id="ARBA00022691"/>
    </source>
</evidence>
<dbReference type="InterPro" id="IPR002052">
    <property type="entry name" value="DNA_methylase_N6_adenine_CS"/>
</dbReference>
<sequence length="267" mass="30032">MEPEGLKEAAGYVFYNTSPWTLKRLVDTAANNRQILEANFRAYLDGFSDNVKEIVDKFKLRAQIRHMADKDVLLEVLEKFTSPSINLTPQEGRDPEGRKLPPLTNLGMGYVFEELIRKFNEENNEEAGEHFTPREVIDLMAHILFEPVKDHLPPVINIYAPACGSGGMPTEAQDFITNPDRQIRANAAVYLYGKEINDETYAICKSDMMIKGNNPEHIKCGSTLASDDFAGMRFDFMLSNPPYGKSWAAEQKHILDGKQVLTFAPGA</sequence>
<comment type="catalytic activity">
    <reaction evidence="7">
        <text>a 2'-deoxyadenosine in DNA + S-adenosyl-L-methionine = an N(6)-methyl-2'-deoxyadenosine in DNA + S-adenosyl-L-homocysteine + H(+)</text>
        <dbReference type="Rhea" id="RHEA:15197"/>
        <dbReference type="Rhea" id="RHEA-COMP:12418"/>
        <dbReference type="Rhea" id="RHEA-COMP:12419"/>
        <dbReference type="ChEBI" id="CHEBI:15378"/>
        <dbReference type="ChEBI" id="CHEBI:57856"/>
        <dbReference type="ChEBI" id="CHEBI:59789"/>
        <dbReference type="ChEBI" id="CHEBI:90615"/>
        <dbReference type="ChEBI" id="CHEBI:90616"/>
        <dbReference type="EC" id="2.1.1.72"/>
    </reaction>
</comment>